<evidence type="ECO:0000313" key="3">
    <source>
        <dbReference type="Proteomes" id="UP000324965"/>
    </source>
</evidence>
<feature type="region of interest" description="Disordered" evidence="1">
    <location>
        <begin position="61"/>
        <end position="93"/>
    </location>
</feature>
<evidence type="ECO:0000313" key="2">
    <source>
        <dbReference type="EMBL" id="KAA0940189.1"/>
    </source>
</evidence>
<proteinExistence type="predicted"/>
<organism evidence="2 3">
    <name type="scientific">Streptomyces apricus</name>
    <dbReference type="NCBI Taxonomy" id="1828112"/>
    <lineage>
        <taxon>Bacteria</taxon>
        <taxon>Bacillati</taxon>
        <taxon>Actinomycetota</taxon>
        <taxon>Actinomycetes</taxon>
        <taxon>Kitasatosporales</taxon>
        <taxon>Streptomycetaceae</taxon>
        <taxon>Streptomyces</taxon>
    </lineage>
</organism>
<comment type="caution">
    <text evidence="2">The sequence shown here is derived from an EMBL/GenBank/DDBJ whole genome shotgun (WGS) entry which is preliminary data.</text>
</comment>
<dbReference type="PANTHER" id="PTHR40053:SF1">
    <property type="entry name" value="SPORULATION-CONTROL PROTEIN SPO0M"/>
    <property type="match status" value="1"/>
</dbReference>
<accession>A0A5B0BGW4</accession>
<dbReference type="PANTHER" id="PTHR40053">
    <property type="entry name" value="SPORULATION-CONTROL PROTEIN SPO0M"/>
    <property type="match status" value="1"/>
</dbReference>
<evidence type="ECO:0008006" key="4">
    <source>
        <dbReference type="Google" id="ProtNLM"/>
    </source>
</evidence>
<dbReference type="Pfam" id="PF07070">
    <property type="entry name" value="Spo0M"/>
    <property type="match status" value="1"/>
</dbReference>
<keyword evidence="3" id="KW-1185">Reference proteome</keyword>
<feature type="compositionally biased region" description="Gly residues" evidence="1">
    <location>
        <begin position="61"/>
        <end position="82"/>
    </location>
</feature>
<reference evidence="2 3" key="1">
    <citation type="submission" date="2019-05" db="EMBL/GenBank/DDBJ databases">
        <authorList>
            <person name="Hariharan J."/>
            <person name="Choudoir M.J."/>
            <person name="Diebold P."/>
            <person name="Panke-Buisse K."/>
            <person name="Buckley D.H."/>
        </authorList>
    </citation>
    <scope>NUCLEOTIDE SEQUENCE [LARGE SCALE GENOMIC DNA]</scope>
    <source>
        <strain evidence="2 3">SUN51</strain>
    </source>
</reference>
<name>A0A5B0BGW4_9ACTN</name>
<dbReference type="EMBL" id="VDFC01000032">
    <property type="protein sequence ID" value="KAA0940189.1"/>
    <property type="molecule type" value="Genomic_DNA"/>
</dbReference>
<gene>
    <name evidence="2" type="ORF">FGF04_10850</name>
</gene>
<sequence length="93" mass="8786">MAFKRLVGPLGTDGPTVDTVLGPGPVLPGGTLTGEVRLGGGDADCDIERVALELVARVGAGAGAEDGTGGGAGTGAGEGGWGRAARRSAAEGA</sequence>
<feature type="region of interest" description="Disordered" evidence="1">
    <location>
        <begin position="1"/>
        <end position="25"/>
    </location>
</feature>
<protein>
    <recommendedName>
        <fullName evidence="4">Sporulation protein</fullName>
    </recommendedName>
</protein>
<dbReference type="AlphaFoldDB" id="A0A5B0BGW4"/>
<dbReference type="Proteomes" id="UP000324965">
    <property type="component" value="Unassembled WGS sequence"/>
</dbReference>
<dbReference type="InterPro" id="IPR009776">
    <property type="entry name" value="Spore_0_M"/>
</dbReference>
<evidence type="ECO:0000256" key="1">
    <source>
        <dbReference type="SAM" id="MobiDB-lite"/>
    </source>
</evidence>
<dbReference type="RefSeq" id="WP_149511079.1">
    <property type="nucleotide sequence ID" value="NZ_VDFC01000032.1"/>
</dbReference>